<keyword evidence="5" id="KW-0551">Lipid droplet</keyword>
<evidence type="ECO:0000256" key="5">
    <source>
        <dbReference type="ARBA" id="ARBA00022677"/>
    </source>
</evidence>
<comment type="similarity">
    <text evidence="4">Belongs to the oleosin family.</text>
</comment>
<evidence type="ECO:0000313" key="10">
    <source>
        <dbReference type="EMBL" id="KAF2316556.1"/>
    </source>
</evidence>
<keyword evidence="6 9" id="KW-0812">Transmembrane</keyword>
<dbReference type="GO" id="GO:0012511">
    <property type="term" value="C:monolayer-surrounded lipid storage body"/>
    <property type="evidence" value="ECO:0007669"/>
    <property type="project" value="InterPro"/>
</dbReference>
<feature type="transmembrane region" description="Helical" evidence="9">
    <location>
        <begin position="25"/>
        <end position="44"/>
    </location>
</feature>
<dbReference type="InterPro" id="IPR000136">
    <property type="entry name" value="Oleosin"/>
</dbReference>
<dbReference type="AlphaFoldDB" id="A0A6A6MW73"/>
<name>A0A6A6MW73_HEVBR</name>
<comment type="function">
    <text evidence="1">May have a structural role to stabilize the lipid body during desiccation of the seed by preventing coalescence of the oil. Probably interacts with both lipid and phospholipid moieties of lipid bodies. May also provide recognition signals for specific lipase anchorage in lipolysis during seedling growth.</text>
</comment>
<evidence type="ECO:0000256" key="8">
    <source>
        <dbReference type="ARBA" id="ARBA00023136"/>
    </source>
</evidence>
<comment type="subcellular location">
    <subcellularLocation>
        <location evidence="3">Lipid droplet</location>
    </subcellularLocation>
    <subcellularLocation>
        <location evidence="2">Membrane</location>
        <topology evidence="2">Multi-pass membrane protein</topology>
    </subcellularLocation>
</comment>
<dbReference type="EMBL" id="JAAGAX010000005">
    <property type="protein sequence ID" value="KAF2316556.1"/>
    <property type="molecule type" value="Genomic_DNA"/>
</dbReference>
<organism evidence="10 11">
    <name type="scientific">Hevea brasiliensis</name>
    <name type="common">Para rubber tree</name>
    <name type="synonym">Siphonia brasiliensis</name>
    <dbReference type="NCBI Taxonomy" id="3981"/>
    <lineage>
        <taxon>Eukaryota</taxon>
        <taxon>Viridiplantae</taxon>
        <taxon>Streptophyta</taxon>
        <taxon>Embryophyta</taxon>
        <taxon>Tracheophyta</taxon>
        <taxon>Spermatophyta</taxon>
        <taxon>Magnoliopsida</taxon>
        <taxon>eudicotyledons</taxon>
        <taxon>Gunneridae</taxon>
        <taxon>Pentapetalae</taxon>
        <taxon>rosids</taxon>
        <taxon>fabids</taxon>
        <taxon>Malpighiales</taxon>
        <taxon>Euphorbiaceae</taxon>
        <taxon>Crotonoideae</taxon>
        <taxon>Micrandreae</taxon>
        <taxon>Hevea</taxon>
    </lineage>
</organism>
<comment type="caution">
    <text evidence="10">The sequence shown here is derived from an EMBL/GenBank/DDBJ whole genome shotgun (WGS) entry which is preliminary data.</text>
</comment>
<dbReference type="GO" id="GO:0050826">
    <property type="term" value="P:response to freezing"/>
    <property type="evidence" value="ECO:0007669"/>
    <property type="project" value="TreeGrafter"/>
</dbReference>
<evidence type="ECO:0000313" key="11">
    <source>
        <dbReference type="Proteomes" id="UP000467840"/>
    </source>
</evidence>
<evidence type="ECO:0008006" key="12">
    <source>
        <dbReference type="Google" id="ProtNLM"/>
    </source>
</evidence>
<proteinExistence type="inferred from homology"/>
<evidence type="ECO:0000256" key="7">
    <source>
        <dbReference type="ARBA" id="ARBA00022989"/>
    </source>
</evidence>
<sequence length="205" mass="22153">MFEQVRSLTHHLCATCHPSALPSPLLNTSVVPLSLVCLIISFDLRELSSLMADRSPPHQVQVHPQLRYDPGYKRQQKVPSASKVLVVVTLLPLGGGLLALAGLTLVGTLIGLAITTPLFLIFSPVLVPAAFVLALAVVAFLSSGAFGLTGMTSLSWVLQYLRQATQAMPEQLDQAKKRMQDMAGYVGQKTKEMGQEIQKKAHEGK</sequence>
<dbReference type="PANTHER" id="PTHR33203:SF63">
    <property type="entry name" value="OLEOSIN 18.2 KDA"/>
    <property type="match status" value="1"/>
</dbReference>
<keyword evidence="8 9" id="KW-0472">Membrane</keyword>
<dbReference type="GO" id="GO:0016020">
    <property type="term" value="C:membrane"/>
    <property type="evidence" value="ECO:0007669"/>
    <property type="project" value="UniProtKB-SubCell"/>
</dbReference>
<keyword evidence="11" id="KW-1185">Reference proteome</keyword>
<dbReference type="GO" id="GO:0019915">
    <property type="term" value="P:lipid storage"/>
    <property type="evidence" value="ECO:0007669"/>
    <property type="project" value="TreeGrafter"/>
</dbReference>
<dbReference type="PANTHER" id="PTHR33203">
    <property type="entry name" value="OLEOSIN"/>
    <property type="match status" value="1"/>
</dbReference>
<dbReference type="Pfam" id="PF01277">
    <property type="entry name" value="Oleosin"/>
    <property type="match status" value="1"/>
</dbReference>
<protein>
    <recommendedName>
        <fullName evidence="12">Oleosin</fullName>
    </recommendedName>
</protein>
<reference evidence="10 11" key="1">
    <citation type="journal article" date="2020" name="Mol. Plant">
        <title>The Chromosome-Based Rubber Tree Genome Provides New Insights into Spurge Genome Evolution and Rubber Biosynthesis.</title>
        <authorList>
            <person name="Liu J."/>
            <person name="Shi C."/>
            <person name="Shi C.C."/>
            <person name="Li W."/>
            <person name="Zhang Q.J."/>
            <person name="Zhang Y."/>
            <person name="Li K."/>
            <person name="Lu H.F."/>
            <person name="Shi C."/>
            <person name="Zhu S.T."/>
            <person name="Xiao Z.Y."/>
            <person name="Nan H."/>
            <person name="Yue Y."/>
            <person name="Zhu X.G."/>
            <person name="Wu Y."/>
            <person name="Hong X.N."/>
            <person name="Fan G.Y."/>
            <person name="Tong Y."/>
            <person name="Zhang D."/>
            <person name="Mao C.L."/>
            <person name="Liu Y.L."/>
            <person name="Hao S.J."/>
            <person name="Liu W.Q."/>
            <person name="Lv M.Q."/>
            <person name="Zhang H.B."/>
            <person name="Liu Y."/>
            <person name="Hu-Tang G.R."/>
            <person name="Wang J.P."/>
            <person name="Wang J.H."/>
            <person name="Sun Y.H."/>
            <person name="Ni S.B."/>
            <person name="Chen W.B."/>
            <person name="Zhang X.C."/>
            <person name="Jiao Y.N."/>
            <person name="Eichler E.E."/>
            <person name="Li G.H."/>
            <person name="Liu X."/>
            <person name="Gao L.Z."/>
        </authorList>
    </citation>
    <scope>NUCLEOTIDE SEQUENCE [LARGE SCALE GENOMIC DNA]</scope>
    <source>
        <strain evidence="11">cv. GT1</strain>
        <tissue evidence="10">Leaf</tissue>
    </source>
</reference>
<evidence type="ECO:0000256" key="2">
    <source>
        <dbReference type="ARBA" id="ARBA00004141"/>
    </source>
</evidence>
<dbReference type="GO" id="GO:0010344">
    <property type="term" value="P:seed oilbody biogenesis"/>
    <property type="evidence" value="ECO:0007669"/>
    <property type="project" value="TreeGrafter"/>
</dbReference>
<evidence type="ECO:0000256" key="6">
    <source>
        <dbReference type="ARBA" id="ARBA00022692"/>
    </source>
</evidence>
<evidence type="ECO:0000256" key="1">
    <source>
        <dbReference type="ARBA" id="ARBA00002582"/>
    </source>
</evidence>
<evidence type="ECO:0000256" key="4">
    <source>
        <dbReference type="ARBA" id="ARBA00010858"/>
    </source>
</evidence>
<evidence type="ECO:0000256" key="9">
    <source>
        <dbReference type="SAM" id="Phobius"/>
    </source>
</evidence>
<evidence type="ECO:0000256" key="3">
    <source>
        <dbReference type="ARBA" id="ARBA00004502"/>
    </source>
</evidence>
<accession>A0A6A6MW73</accession>
<keyword evidence="7 9" id="KW-1133">Transmembrane helix</keyword>
<gene>
    <name evidence="10" type="ORF">GH714_041897</name>
</gene>
<feature type="transmembrane region" description="Helical" evidence="9">
    <location>
        <begin position="118"/>
        <end position="141"/>
    </location>
</feature>
<dbReference type="Proteomes" id="UP000467840">
    <property type="component" value="Chromosome 15"/>
</dbReference>
<feature type="transmembrane region" description="Helical" evidence="9">
    <location>
        <begin position="84"/>
        <end position="112"/>
    </location>
</feature>